<dbReference type="PANTHER" id="PTHR35833:SF1">
    <property type="entry name" value="GALACTOSE-BINDING DOMAIN-CONTAINING PROTEIN"/>
    <property type="match status" value="1"/>
</dbReference>
<evidence type="ECO:0000313" key="1">
    <source>
        <dbReference type="EMBL" id="KAL0013231.1"/>
    </source>
</evidence>
<dbReference type="Proteomes" id="UP001459277">
    <property type="component" value="Unassembled WGS sequence"/>
</dbReference>
<dbReference type="PANTHER" id="PTHR35833">
    <property type="entry name" value="GALACTOSE-BINDING DOMAIN-LIKE, ARMADILLO-TYPE FOLD PROTEIN-RELATED"/>
    <property type="match status" value="1"/>
</dbReference>
<organism evidence="1 2">
    <name type="scientific">Lithocarpus litseifolius</name>
    <dbReference type="NCBI Taxonomy" id="425828"/>
    <lineage>
        <taxon>Eukaryota</taxon>
        <taxon>Viridiplantae</taxon>
        <taxon>Streptophyta</taxon>
        <taxon>Embryophyta</taxon>
        <taxon>Tracheophyta</taxon>
        <taxon>Spermatophyta</taxon>
        <taxon>Magnoliopsida</taxon>
        <taxon>eudicotyledons</taxon>
        <taxon>Gunneridae</taxon>
        <taxon>Pentapetalae</taxon>
        <taxon>rosids</taxon>
        <taxon>fabids</taxon>
        <taxon>Fagales</taxon>
        <taxon>Fagaceae</taxon>
        <taxon>Lithocarpus</taxon>
    </lineage>
</organism>
<accession>A0AAW2DWD7</accession>
<protein>
    <submittedName>
        <fullName evidence="1">Uncharacterized protein</fullName>
    </submittedName>
</protein>
<dbReference type="AlphaFoldDB" id="A0AAW2DWD7"/>
<dbReference type="EMBL" id="JAZDWU010000001">
    <property type="protein sequence ID" value="KAL0013231.1"/>
    <property type="molecule type" value="Genomic_DNA"/>
</dbReference>
<reference evidence="1 2" key="1">
    <citation type="submission" date="2024-01" db="EMBL/GenBank/DDBJ databases">
        <title>A telomere-to-telomere, gap-free genome of sweet tea (Lithocarpus litseifolius).</title>
        <authorList>
            <person name="Zhou J."/>
        </authorList>
    </citation>
    <scope>NUCLEOTIDE SEQUENCE [LARGE SCALE GENOMIC DNA]</scope>
    <source>
        <strain evidence="1">Zhou-2022a</strain>
        <tissue evidence="1">Leaf</tissue>
    </source>
</reference>
<comment type="caution">
    <text evidence="1">The sequence shown here is derived from an EMBL/GenBank/DDBJ whole genome shotgun (WGS) entry which is preliminary data.</text>
</comment>
<proteinExistence type="predicted"/>
<name>A0AAW2DWD7_9ROSI</name>
<gene>
    <name evidence="1" type="ORF">SO802_000300</name>
</gene>
<keyword evidence="2" id="KW-1185">Reference proteome</keyword>
<evidence type="ECO:0000313" key="2">
    <source>
        <dbReference type="Proteomes" id="UP001459277"/>
    </source>
</evidence>
<sequence>MEMLESFLDPAIATSKSAIAFGNLSSSFLEKQETTCVTALNVIHTAVRKPAVLPSLESEWRHGSIAPSWTNLLQLFKMMSLLRLTSFALSLLPVLPPDKSKDRP</sequence>